<protein>
    <submittedName>
        <fullName evidence="1">Uncharacterized protein</fullName>
    </submittedName>
</protein>
<dbReference type="SUPFAM" id="SSF160246">
    <property type="entry name" value="EspE N-terminal domain-like"/>
    <property type="match status" value="1"/>
</dbReference>
<accession>A0A178M8H0</accession>
<dbReference type="EMBL" id="LWQS01000068">
    <property type="protein sequence ID" value="OAN44325.1"/>
    <property type="molecule type" value="Genomic_DNA"/>
</dbReference>
<keyword evidence="2" id="KW-1185">Reference proteome</keyword>
<evidence type="ECO:0000313" key="1">
    <source>
        <dbReference type="EMBL" id="OAN44325.1"/>
    </source>
</evidence>
<organism evidence="1 2">
    <name type="scientific">Chloroflexus islandicus</name>
    <dbReference type="NCBI Taxonomy" id="1707952"/>
    <lineage>
        <taxon>Bacteria</taxon>
        <taxon>Bacillati</taxon>
        <taxon>Chloroflexota</taxon>
        <taxon>Chloroflexia</taxon>
        <taxon>Chloroflexales</taxon>
        <taxon>Chloroflexineae</taxon>
        <taxon>Chloroflexaceae</taxon>
        <taxon>Chloroflexus</taxon>
    </lineage>
</organism>
<dbReference type="RefSeq" id="WP_066789373.1">
    <property type="nucleotide sequence ID" value="NZ_LWQS01000068.1"/>
</dbReference>
<comment type="caution">
    <text evidence="1">The sequence shown here is derived from an EMBL/GenBank/DDBJ whole genome shotgun (WGS) entry which is preliminary data.</text>
</comment>
<dbReference type="InterPro" id="IPR037257">
    <property type="entry name" value="T2SS_E_N_sf"/>
</dbReference>
<proteinExistence type="predicted"/>
<gene>
    <name evidence="1" type="ORF">A6A03_17050</name>
</gene>
<sequence>MKQCPIPCPFIAQHSHDMASIRKHLLEGNQCRDAWVALSKLVQDARQRKDCLERAAILAPDDEELQIAYLEARLAVQPDDVFAQQRLNEIHTMRLLSDVKTHYFHEQPKPRLIGDILVSIGAITEAELQEVLSEQRRESLLKSDRRLGQLLLKRGLITPSKLAKALIIQQQERSRARTAPQVLGEYLVERGYITAAQLEDVLAEQIRLDQQGKRLSIGELLVRMRLMSKEKVDQAAREYERIFWSKFNA</sequence>
<name>A0A178M8H0_9CHLR</name>
<reference evidence="1 2" key="1">
    <citation type="submission" date="2016-04" db="EMBL/GenBank/DDBJ databases">
        <title>Chloroflexus islandicus sp. nov., a thermophilic filamentous anoxygenic phototrophic bacterium from geyser Strokkur (Iceland).</title>
        <authorList>
            <person name="Gaisin V.A."/>
            <person name="Kalashnikov A.M."/>
            <person name="Sukhacheva M.V."/>
            <person name="Grouzdev D.S."/>
            <person name="Ivanov T.M."/>
            <person name="Kuznetsov B."/>
            <person name="Gorlenko V.M."/>
        </authorList>
    </citation>
    <scope>NUCLEOTIDE SEQUENCE [LARGE SCALE GENOMIC DNA]</scope>
    <source>
        <strain evidence="2">isl-2</strain>
    </source>
</reference>
<evidence type="ECO:0000313" key="2">
    <source>
        <dbReference type="Proteomes" id="UP000078287"/>
    </source>
</evidence>
<dbReference type="OrthoDB" id="149517at2"/>
<dbReference type="Proteomes" id="UP000078287">
    <property type="component" value="Unassembled WGS sequence"/>
</dbReference>
<dbReference type="AlphaFoldDB" id="A0A178M8H0"/>
<dbReference type="STRING" id="1707952.A6A03_17050"/>